<evidence type="ECO:0000313" key="2">
    <source>
        <dbReference type="EMBL" id="GGH94744.1"/>
    </source>
</evidence>
<organism evidence="2 4">
    <name type="scientific">Aquisalinus luteolus</name>
    <dbReference type="NCBI Taxonomy" id="1566827"/>
    <lineage>
        <taxon>Bacteria</taxon>
        <taxon>Pseudomonadati</taxon>
        <taxon>Pseudomonadota</taxon>
        <taxon>Alphaproteobacteria</taxon>
        <taxon>Parvularculales</taxon>
        <taxon>Parvularculaceae</taxon>
        <taxon>Aquisalinus</taxon>
    </lineage>
</organism>
<keyword evidence="5" id="KW-1185">Reference proteome</keyword>
<feature type="region of interest" description="Disordered" evidence="1">
    <location>
        <begin position="28"/>
        <end position="67"/>
    </location>
</feature>
<feature type="compositionally biased region" description="Basic and acidic residues" evidence="1">
    <location>
        <begin position="42"/>
        <end position="56"/>
    </location>
</feature>
<reference evidence="2" key="1">
    <citation type="journal article" date="2014" name="Int. J. Syst. Evol. Microbiol.">
        <title>Complete genome sequence of Corynebacterium casei LMG S-19264T (=DSM 44701T), isolated from a smear-ripened cheese.</title>
        <authorList>
            <consortium name="US DOE Joint Genome Institute (JGI-PGF)"/>
            <person name="Walter F."/>
            <person name="Albersmeier A."/>
            <person name="Kalinowski J."/>
            <person name="Ruckert C."/>
        </authorList>
    </citation>
    <scope>NUCLEOTIDE SEQUENCE</scope>
    <source>
        <strain evidence="2">CGMCC 1.14984</strain>
    </source>
</reference>
<dbReference type="Proteomes" id="UP000818603">
    <property type="component" value="Unassembled WGS sequence"/>
</dbReference>
<dbReference type="EMBL" id="VCJR02000001">
    <property type="protein sequence ID" value="NHK27210.1"/>
    <property type="molecule type" value="Genomic_DNA"/>
</dbReference>
<accession>A0A8J3A5C2</accession>
<dbReference type="EMBL" id="BMGZ01000001">
    <property type="protein sequence ID" value="GGH94744.1"/>
    <property type="molecule type" value="Genomic_DNA"/>
</dbReference>
<reference evidence="2" key="3">
    <citation type="submission" date="2020-09" db="EMBL/GenBank/DDBJ databases">
        <authorList>
            <person name="Sun Q."/>
            <person name="Zhou Y."/>
        </authorList>
    </citation>
    <scope>NUCLEOTIDE SEQUENCE</scope>
    <source>
        <strain evidence="2">CGMCC 1.14984</strain>
    </source>
</reference>
<reference evidence="3 5" key="2">
    <citation type="submission" date="2020-02" db="EMBL/GenBank/DDBJ databases">
        <title>Genome sequence of Parvularcula flava strain NH6-79.</title>
        <authorList>
            <person name="Abdul Karim M.H."/>
            <person name="Lam M.Q."/>
            <person name="Chen S.J."/>
            <person name="Yahya A."/>
            <person name="Shahir S."/>
            <person name="Shamsir M.S."/>
            <person name="Chong C.S."/>
        </authorList>
    </citation>
    <scope>NUCLEOTIDE SEQUENCE [LARGE SCALE GENOMIC DNA]</scope>
    <source>
        <strain evidence="3 5">NH6-79</strain>
    </source>
</reference>
<name>A0A8J3A5C2_9PROT</name>
<dbReference type="AlphaFoldDB" id="A0A8J3A5C2"/>
<dbReference type="RefSeq" id="WP_155138012.1">
    <property type="nucleotide sequence ID" value="NZ_BMGZ01000001.1"/>
</dbReference>
<comment type="caution">
    <text evidence="2">The sequence shown here is derived from an EMBL/GenBank/DDBJ whole genome shotgun (WGS) entry which is preliminary data.</text>
</comment>
<evidence type="ECO:0000313" key="5">
    <source>
        <dbReference type="Proteomes" id="UP000818603"/>
    </source>
</evidence>
<protein>
    <submittedName>
        <fullName evidence="2">Uncharacterized protein</fullName>
    </submittedName>
</protein>
<sequence>MVLIGDGTSIKASNGAAQLGLEDTKGAYGTYEDAEGQLTENRAAEIESKPESEKEQNANNKQKPMGRYKSVLMAEKDARDFPHHVELPIPPFGLGKRLDIIAAWFNTNIGPDWRSHSHLERGEDTALYMFRRHDEAVRFSEALNGEFE</sequence>
<evidence type="ECO:0000313" key="3">
    <source>
        <dbReference type="EMBL" id="NHK27210.1"/>
    </source>
</evidence>
<proteinExistence type="predicted"/>
<gene>
    <name evidence="3" type="ORF">FF098_004765</name>
    <name evidence="2" type="ORF">GCM10011355_09650</name>
</gene>
<dbReference type="Proteomes" id="UP000621856">
    <property type="component" value="Unassembled WGS sequence"/>
</dbReference>
<evidence type="ECO:0000313" key="4">
    <source>
        <dbReference type="Proteomes" id="UP000621856"/>
    </source>
</evidence>
<evidence type="ECO:0000256" key="1">
    <source>
        <dbReference type="SAM" id="MobiDB-lite"/>
    </source>
</evidence>